<feature type="region of interest" description="Disordered" evidence="3">
    <location>
        <begin position="245"/>
        <end position="285"/>
    </location>
</feature>
<dbReference type="Proteomes" id="UP000008698">
    <property type="component" value="Unassembled WGS sequence"/>
</dbReference>
<reference evidence="7" key="1">
    <citation type="journal article" date="2011" name="PLoS Pathog.">
        <title>Comparative genomics yields insights into niche adaptation of plant vascular wilt pathogens.</title>
        <authorList>
            <person name="Klosterman S.J."/>
            <person name="Subbarao K.V."/>
            <person name="Kang S."/>
            <person name="Veronese P."/>
            <person name="Gold S.E."/>
            <person name="Thomma B.P.H.J."/>
            <person name="Chen Z."/>
            <person name="Henrissat B."/>
            <person name="Lee Y.-H."/>
            <person name="Park J."/>
            <person name="Garcia-Pedrajas M.D."/>
            <person name="Barbara D.J."/>
            <person name="Anchieta A."/>
            <person name="de Jonge R."/>
            <person name="Santhanam P."/>
            <person name="Maruthachalam K."/>
            <person name="Atallah Z."/>
            <person name="Amyotte S.G."/>
            <person name="Paz Z."/>
            <person name="Inderbitzin P."/>
            <person name="Hayes R.J."/>
            <person name="Heiman D.I."/>
            <person name="Young S."/>
            <person name="Zeng Q."/>
            <person name="Engels R."/>
            <person name="Galagan J."/>
            <person name="Cuomo C.A."/>
            <person name="Dobinson K.F."/>
            <person name="Ma L.-J."/>
        </authorList>
    </citation>
    <scope>NUCLEOTIDE SEQUENCE [LARGE SCALE GENOMIC DNA]</scope>
    <source>
        <strain evidence="7">VaMs.102 / ATCC MYA-4576 / FGSC 10136</strain>
    </source>
</reference>
<evidence type="ECO:0000313" key="6">
    <source>
        <dbReference type="EMBL" id="EEY19994.1"/>
    </source>
</evidence>
<dbReference type="RefSeq" id="XP_003003661.1">
    <property type="nucleotide sequence ID" value="XM_003003615.1"/>
</dbReference>
<dbReference type="OMA" id="APEVYND"/>
<feature type="domain" description="FHA" evidence="4">
    <location>
        <begin position="122"/>
        <end position="175"/>
    </location>
</feature>
<comment type="similarity">
    <text evidence="1">Belongs to the protein kinase superfamily. CAMK Ser/Thr protein kinase family. CHEK2 subfamily.</text>
</comment>
<dbReference type="SUPFAM" id="SSF49879">
    <property type="entry name" value="SMAD/FHA domain"/>
    <property type="match status" value="1"/>
</dbReference>
<dbReference type="GO" id="GO:0005524">
    <property type="term" value="F:ATP binding"/>
    <property type="evidence" value="ECO:0007669"/>
    <property type="project" value="UniProtKB-UniRule"/>
</dbReference>
<dbReference type="PROSITE" id="PS00107">
    <property type="entry name" value="PROTEIN_KINASE_ATP"/>
    <property type="match status" value="1"/>
</dbReference>
<keyword evidence="7" id="KW-1185">Reference proteome</keyword>
<protein>
    <submittedName>
        <fullName evidence="6">Uncharacterized protein</fullName>
    </submittedName>
</protein>
<dbReference type="KEGG" id="val:VDBG_06103"/>
<organism evidence="7">
    <name type="scientific">Verticillium alfalfae (strain VaMs.102 / ATCC MYA-4576 / FGSC 10136)</name>
    <name type="common">Verticillium wilt of alfalfa</name>
    <name type="synonym">Verticillium albo-atrum</name>
    <dbReference type="NCBI Taxonomy" id="526221"/>
    <lineage>
        <taxon>Eukaryota</taxon>
        <taxon>Fungi</taxon>
        <taxon>Dikarya</taxon>
        <taxon>Ascomycota</taxon>
        <taxon>Pezizomycotina</taxon>
        <taxon>Sordariomycetes</taxon>
        <taxon>Hypocreomycetidae</taxon>
        <taxon>Glomerellales</taxon>
        <taxon>Plectosphaerellaceae</taxon>
        <taxon>Verticillium</taxon>
    </lineage>
</organism>
<evidence type="ECO:0000259" key="4">
    <source>
        <dbReference type="PROSITE" id="PS50006"/>
    </source>
</evidence>
<dbReference type="Pfam" id="PF00498">
    <property type="entry name" value="FHA"/>
    <property type="match status" value="1"/>
</dbReference>
<dbReference type="InterPro" id="IPR011009">
    <property type="entry name" value="Kinase-like_dom_sf"/>
</dbReference>
<keyword evidence="2" id="KW-0067">ATP-binding</keyword>
<feature type="region of interest" description="Disordered" evidence="3">
    <location>
        <begin position="1"/>
        <end position="38"/>
    </location>
</feature>
<dbReference type="PROSITE" id="PS50006">
    <property type="entry name" value="FHA_DOMAIN"/>
    <property type="match status" value="1"/>
</dbReference>
<dbReference type="OrthoDB" id="504170at2759"/>
<dbReference type="GO" id="GO:0004672">
    <property type="term" value="F:protein kinase activity"/>
    <property type="evidence" value="ECO:0007669"/>
    <property type="project" value="InterPro"/>
</dbReference>
<evidence type="ECO:0000313" key="7">
    <source>
        <dbReference type="Proteomes" id="UP000008698"/>
    </source>
</evidence>
<sequence>MENDGGELTQRTTAPSRLLPAPTQNVLDPRRVGKQNSGFSDDDISDIICLLYPYSPFARQEVLRIAQHDATHILGREQAAAIEPDYDQEHQADNFQLAPPNTGDYALILRLSTLVKDPLQGFQFGRNASRCDVCFSNDPMKRLSNVHFRIYVNKYGVVMLEDQSTNGTFVDSNLLKGKNPNDKMDVRRTLSHGSKIKILMHSEQQDLEFLVRIPKREGEYDRAWIRNLEDYFERIDDLQKEAAETVVPTPGGGHPDLFSSPKNRPPPAQPPKRIPLPSGTTQENVDRFPREWRGSNKYNKVGQIGKGAFAIVHKVTSKFDGKPYAAKELEKRRFMKNGVLDQKVENEMRIMQKVHHASLLPRRRTRVYD</sequence>
<dbReference type="Gene3D" id="2.60.200.20">
    <property type="match status" value="1"/>
</dbReference>
<dbReference type="SMART" id="SM00240">
    <property type="entry name" value="FHA"/>
    <property type="match status" value="1"/>
</dbReference>
<keyword evidence="2" id="KW-0547">Nucleotide-binding</keyword>
<dbReference type="HOGENOM" id="CLU_045710_0_0_1"/>
<evidence type="ECO:0000256" key="2">
    <source>
        <dbReference type="PROSITE-ProRule" id="PRU10141"/>
    </source>
</evidence>
<feature type="binding site" evidence="2">
    <location>
        <position position="327"/>
    </location>
    <ligand>
        <name>ATP</name>
        <dbReference type="ChEBI" id="CHEBI:30616"/>
    </ligand>
</feature>
<dbReference type="AlphaFoldDB" id="C9SMH9"/>
<name>C9SMH9_VERA1</name>
<feature type="domain" description="Protein kinase" evidence="5">
    <location>
        <begin position="298"/>
        <end position="369"/>
    </location>
</feature>
<dbReference type="InterPro" id="IPR017441">
    <property type="entry name" value="Protein_kinase_ATP_BS"/>
</dbReference>
<dbReference type="Gene3D" id="3.30.200.20">
    <property type="entry name" value="Phosphorylase Kinase, domain 1"/>
    <property type="match status" value="1"/>
</dbReference>
<evidence type="ECO:0000259" key="5">
    <source>
        <dbReference type="PROSITE" id="PS50011"/>
    </source>
</evidence>
<proteinExistence type="inferred from homology"/>
<evidence type="ECO:0000256" key="3">
    <source>
        <dbReference type="SAM" id="MobiDB-lite"/>
    </source>
</evidence>
<dbReference type="PROSITE" id="PS50011">
    <property type="entry name" value="PROTEIN_KINASE_DOM"/>
    <property type="match status" value="1"/>
</dbReference>
<feature type="compositionally biased region" description="Pro residues" evidence="3">
    <location>
        <begin position="263"/>
        <end position="274"/>
    </location>
</feature>
<dbReference type="EMBL" id="DS985220">
    <property type="protein sequence ID" value="EEY19994.1"/>
    <property type="molecule type" value="Genomic_DNA"/>
</dbReference>
<dbReference type="STRING" id="526221.C9SMH9"/>
<dbReference type="SUPFAM" id="SSF56112">
    <property type="entry name" value="Protein kinase-like (PK-like)"/>
    <property type="match status" value="1"/>
</dbReference>
<dbReference type="eggNOG" id="KOG0615">
    <property type="taxonomic scope" value="Eukaryota"/>
</dbReference>
<evidence type="ECO:0000256" key="1">
    <source>
        <dbReference type="ARBA" id="ARBA00005575"/>
    </source>
</evidence>
<dbReference type="InterPro" id="IPR008984">
    <property type="entry name" value="SMAD_FHA_dom_sf"/>
</dbReference>
<dbReference type="InterPro" id="IPR000719">
    <property type="entry name" value="Prot_kinase_dom"/>
</dbReference>
<gene>
    <name evidence="6" type="ORF">VDBG_06103</name>
</gene>
<dbReference type="GeneID" id="9534763"/>
<dbReference type="InterPro" id="IPR000253">
    <property type="entry name" value="FHA_dom"/>
</dbReference>
<accession>C9SMH9</accession>